<keyword evidence="13" id="KW-1185">Reference proteome</keyword>
<dbReference type="CDD" id="cd01335">
    <property type="entry name" value="Radical_SAM"/>
    <property type="match status" value="1"/>
</dbReference>
<dbReference type="EMBL" id="FWFX01000005">
    <property type="protein sequence ID" value="SLN40706.1"/>
    <property type="molecule type" value="Genomic_DNA"/>
</dbReference>
<accession>A0A1X6Z4F6</accession>
<evidence type="ECO:0000256" key="4">
    <source>
        <dbReference type="ARBA" id="ARBA00022617"/>
    </source>
</evidence>
<sequence length="385" mass="43669">MPEDWHNGGFGLYLHWPFCQAKCPYCDFNSHVRQTINQRIWLKAYLSEIERYAGLLPNRLLNSIYLGGGTPSLMEPELVYGILDKVQSHWTLANDVEITLEANPNSVEADRFKEYALAGVNRVSLGVQALNDQDLKRLGRLHSADEALRALEIAKTHFSRVNFDLIYSRQDQSQSDWEVELKQALTLAGDHLSLYQLTIEDGTAFADRFLSGKLRGLPDDDQSADMFEVTRALCQKAGFQNYEVSNFALPGSESRHNLIYWRYGDYIGVGPGAHGRITLNGQRFLTEAHHSPEEWLEKASSGETEQHFAKISTVEQAQEYLMMGLRLTEGIDLVRYEEISGYPLRPENIKNMQDLGMVDHANNRLSVTPKGRTLLNAVTAELFRD</sequence>
<dbReference type="NCBIfam" id="TIGR00539">
    <property type="entry name" value="hemN_rel"/>
    <property type="match status" value="1"/>
</dbReference>
<dbReference type="InterPro" id="IPR010723">
    <property type="entry name" value="HemN_C"/>
</dbReference>
<dbReference type="SFLD" id="SFLDF00562">
    <property type="entry name" value="HemN-like__clustered_with_heat"/>
    <property type="match status" value="1"/>
</dbReference>
<dbReference type="Pfam" id="PF04055">
    <property type="entry name" value="Radical_SAM"/>
    <property type="match status" value="1"/>
</dbReference>
<evidence type="ECO:0000256" key="10">
    <source>
        <dbReference type="RuleBase" id="RU364116"/>
    </source>
</evidence>
<dbReference type="SFLD" id="SFLDG01065">
    <property type="entry name" value="anaerobic_coproporphyrinogen-I"/>
    <property type="match status" value="2"/>
</dbReference>
<comment type="subcellular location">
    <subcellularLocation>
        <location evidence="10">Cytoplasm</location>
    </subcellularLocation>
</comment>
<dbReference type="Pfam" id="PF06969">
    <property type="entry name" value="HemN_C"/>
    <property type="match status" value="1"/>
</dbReference>
<dbReference type="AlphaFoldDB" id="A0A1X6Z4F6"/>
<evidence type="ECO:0000256" key="9">
    <source>
        <dbReference type="ARBA" id="ARBA00023186"/>
    </source>
</evidence>
<dbReference type="GO" id="GO:0006779">
    <property type="term" value="P:porphyrin-containing compound biosynthetic process"/>
    <property type="evidence" value="ECO:0007669"/>
    <property type="project" value="InterPro"/>
</dbReference>
<dbReference type="InterPro" id="IPR034505">
    <property type="entry name" value="Coproporphyrinogen-III_oxidase"/>
</dbReference>
<evidence type="ECO:0000256" key="7">
    <source>
        <dbReference type="ARBA" id="ARBA00023004"/>
    </source>
</evidence>
<evidence type="ECO:0000313" key="13">
    <source>
        <dbReference type="Proteomes" id="UP000193061"/>
    </source>
</evidence>
<comment type="cofactor">
    <cofactor evidence="1">
        <name>[4Fe-4S] cluster</name>
        <dbReference type="ChEBI" id="CHEBI:49883"/>
    </cofactor>
</comment>
<dbReference type="Gene3D" id="3.20.20.70">
    <property type="entry name" value="Aldolase class I"/>
    <property type="match status" value="1"/>
</dbReference>
<dbReference type="SFLD" id="SFLDS00029">
    <property type="entry name" value="Radical_SAM"/>
    <property type="match status" value="2"/>
</dbReference>
<proteinExistence type="inferred from homology"/>
<dbReference type="SFLD" id="SFLDF00288">
    <property type="entry name" value="HemN-like__clustered_with_nucl"/>
    <property type="match status" value="1"/>
</dbReference>
<protein>
    <recommendedName>
        <fullName evidence="3 10">Heme chaperone HemW</fullName>
    </recommendedName>
</protein>
<comment type="function">
    <text evidence="10">Probably acts as a heme chaperone, transferring heme to an unknown acceptor. Binds one molecule of heme per monomer, possibly covalently. Binds 1 [4Fe-4S] cluster. The cluster is coordinated with 3 cysteines and an exchangeable S-adenosyl-L-methionine.</text>
</comment>
<keyword evidence="8 10" id="KW-0411">Iron-sulfur</keyword>
<evidence type="ECO:0000259" key="11">
    <source>
        <dbReference type="PROSITE" id="PS51918"/>
    </source>
</evidence>
<dbReference type="PANTHER" id="PTHR13932">
    <property type="entry name" value="COPROPORPHYRINIGEN III OXIDASE"/>
    <property type="match status" value="1"/>
</dbReference>
<dbReference type="InterPro" id="IPR058240">
    <property type="entry name" value="rSAM_sf"/>
</dbReference>
<keyword evidence="6 10" id="KW-0479">Metal-binding</keyword>
<dbReference type="PANTHER" id="PTHR13932:SF5">
    <property type="entry name" value="RADICAL S-ADENOSYL METHIONINE DOMAIN-CONTAINING PROTEIN 1, MITOCHONDRIAL"/>
    <property type="match status" value="1"/>
</dbReference>
<keyword evidence="7 10" id="KW-0408">Iron</keyword>
<dbReference type="SMART" id="SM00729">
    <property type="entry name" value="Elp3"/>
    <property type="match status" value="1"/>
</dbReference>
<organism evidence="12 13">
    <name type="scientific">Roseovarius albus</name>
    <dbReference type="NCBI Taxonomy" id="1247867"/>
    <lineage>
        <taxon>Bacteria</taxon>
        <taxon>Pseudomonadati</taxon>
        <taxon>Pseudomonadota</taxon>
        <taxon>Alphaproteobacteria</taxon>
        <taxon>Rhodobacterales</taxon>
        <taxon>Roseobacteraceae</taxon>
        <taxon>Roseovarius</taxon>
    </lineage>
</organism>
<dbReference type="SUPFAM" id="SSF102114">
    <property type="entry name" value="Radical SAM enzymes"/>
    <property type="match status" value="1"/>
</dbReference>
<name>A0A1X6Z4F6_9RHOB</name>
<gene>
    <name evidence="12" type="primary">hemN_2</name>
    <name evidence="12" type="ORF">ROA7450_01961</name>
</gene>
<evidence type="ECO:0000256" key="5">
    <source>
        <dbReference type="ARBA" id="ARBA00022691"/>
    </source>
</evidence>
<reference evidence="12 13" key="1">
    <citation type="submission" date="2017-03" db="EMBL/GenBank/DDBJ databases">
        <authorList>
            <person name="Afonso C.L."/>
            <person name="Miller P.J."/>
            <person name="Scott M.A."/>
            <person name="Spackman E."/>
            <person name="Goraichik I."/>
            <person name="Dimitrov K.M."/>
            <person name="Suarez D.L."/>
            <person name="Swayne D.E."/>
        </authorList>
    </citation>
    <scope>NUCLEOTIDE SEQUENCE [LARGE SCALE GENOMIC DNA]</scope>
    <source>
        <strain evidence="12 13">CECT 7450</strain>
    </source>
</reference>
<dbReference type="GO" id="GO:0046872">
    <property type="term" value="F:metal ion binding"/>
    <property type="evidence" value="ECO:0007669"/>
    <property type="project" value="UniProtKB-UniRule"/>
</dbReference>
<keyword evidence="4 10" id="KW-0349">Heme</keyword>
<evidence type="ECO:0000256" key="2">
    <source>
        <dbReference type="ARBA" id="ARBA00006100"/>
    </source>
</evidence>
<dbReference type="InterPro" id="IPR006638">
    <property type="entry name" value="Elp3/MiaA/NifB-like_rSAM"/>
</dbReference>
<evidence type="ECO:0000256" key="8">
    <source>
        <dbReference type="ARBA" id="ARBA00023014"/>
    </source>
</evidence>
<comment type="similarity">
    <text evidence="2">Belongs to the anaerobic coproporphyrinogen-III oxidase family. HemW subfamily.</text>
</comment>
<keyword evidence="9 10" id="KW-0143">Chaperone</keyword>
<dbReference type="GO" id="GO:0005737">
    <property type="term" value="C:cytoplasm"/>
    <property type="evidence" value="ECO:0007669"/>
    <property type="project" value="UniProtKB-SubCell"/>
</dbReference>
<keyword evidence="10" id="KW-0963">Cytoplasm</keyword>
<keyword evidence="5 10" id="KW-0949">S-adenosyl-L-methionine</keyword>
<dbReference type="GO" id="GO:0051539">
    <property type="term" value="F:4 iron, 4 sulfur cluster binding"/>
    <property type="evidence" value="ECO:0007669"/>
    <property type="project" value="UniProtKB-UniRule"/>
</dbReference>
<dbReference type="InterPro" id="IPR004559">
    <property type="entry name" value="HemW-like"/>
</dbReference>
<dbReference type="GO" id="GO:0004109">
    <property type="term" value="F:coproporphyrinogen oxidase activity"/>
    <property type="evidence" value="ECO:0007669"/>
    <property type="project" value="InterPro"/>
</dbReference>
<keyword evidence="10" id="KW-0004">4Fe-4S</keyword>
<dbReference type="InterPro" id="IPR007197">
    <property type="entry name" value="rSAM"/>
</dbReference>
<dbReference type="Proteomes" id="UP000193061">
    <property type="component" value="Unassembled WGS sequence"/>
</dbReference>
<evidence type="ECO:0000313" key="12">
    <source>
        <dbReference type="EMBL" id="SLN40706.1"/>
    </source>
</evidence>
<dbReference type="PROSITE" id="PS51918">
    <property type="entry name" value="RADICAL_SAM"/>
    <property type="match status" value="1"/>
</dbReference>
<dbReference type="OrthoDB" id="9808022at2"/>
<dbReference type="InterPro" id="IPR013785">
    <property type="entry name" value="Aldolase_TIM"/>
</dbReference>
<evidence type="ECO:0000256" key="1">
    <source>
        <dbReference type="ARBA" id="ARBA00001966"/>
    </source>
</evidence>
<dbReference type="RefSeq" id="WP_085805636.1">
    <property type="nucleotide sequence ID" value="NZ_FWFX01000005.1"/>
</dbReference>
<feature type="domain" description="Radical SAM core" evidence="11">
    <location>
        <begin position="4"/>
        <end position="240"/>
    </location>
</feature>
<keyword evidence="12" id="KW-0560">Oxidoreductase</keyword>
<evidence type="ECO:0000256" key="3">
    <source>
        <dbReference type="ARBA" id="ARBA00017228"/>
    </source>
</evidence>
<evidence type="ECO:0000256" key="6">
    <source>
        <dbReference type="ARBA" id="ARBA00022723"/>
    </source>
</evidence>